<reference evidence="1 2" key="1">
    <citation type="journal article" date="2013" name="Pathog. Dis.">
        <title>Genome sequences of 65 Helicobacter pylori strains isolated from asymptomatic individuals and patients with gastric cancer, peptic ulcer disease, or gastritis.</title>
        <authorList>
            <person name="Blanchard T.G."/>
            <person name="Czinn S.J."/>
            <person name="Correa P."/>
            <person name="Nakazawa T."/>
            <person name="Keelan M."/>
            <person name="Morningstar L."/>
            <person name="Santana-Cruz I."/>
            <person name="Maroo A."/>
            <person name="McCracken C."/>
            <person name="Shefchek K."/>
            <person name="Daugherty S."/>
            <person name="Song Y."/>
            <person name="Fraser C.M."/>
            <person name="Fricke W.F."/>
        </authorList>
    </citation>
    <scope>NUCLEOTIDE SEQUENCE [LARGE SCALE GENOMIC DNA]</scope>
    <source>
        <strain evidence="1 2">NQ4053</strain>
    </source>
</reference>
<protein>
    <submittedName>
        <fullName evidence="1">Uncharacterized protein</fullName>
    </submittedName>
</protein>
<dbReference type="EMBL" id="AKNV01000004">
    <property type="protein sequence ID" value="EJB33832.1"/>
    <property type="molecule type" value="Genomic_DNA"/>
</dbReference>
<proteinExistence type="predicted"/>
<dbReference type="AlphaFoldDB" id="J0J7Z5"/>
<sequence>MKFSLLLTLFFVFARAFLFLHFFNRFKENSHTRSNFKTYKKFQT</sequence>
<gene>
    <name evidence="1" type="ORF">HPNQ4053_0891</name>
</gene>
<evidence type="ECO:0000313" key="1">
    <source>
        <dbReference type="EMBL" id="EJB33832.1"/>
    </source>
</evidence>
<comment type="caution">
    <text evidence="1">The sequence shown here is derived from an EMBL/GenBank/DDBJ whole genome shotgun (WGS) entry which is preliminary data.</text>
</comment>
<organism evidence="1 2">
    <name type="scientific">Helicobacter pylori NQ4053</name>
    <dbReference type="NCBI Taxonomy" id="992027"/>
    <lineage>
        <taxon>Bacteria</taxon>
        <taxon>Pseudomonadati</taxon>
        <taxon>Campylobacterota</taxon>
        <taxon>Epsilonproteobacteria</taxon>
        <taxon>Campylobacterales</taxon>
        <taxon>Helicobacteraceae</taxon>
        <taxon>Helicobacter</taxon>
    </lineage>
</organism>
<evidence type="ECO:0000313" key="2">
    <source>
        <dbReference type="Proteomes" id="UP000004260"/>
    </source>
</evidence>
<accession>J0J7Z5</accession>
<dbReference type="PATRIC" id="fig|992027.3.peg.874"/>
<name>J0J7Z5_HELPX</name>
<dbReference type="Proteomes" id="UP000004260">
    <property type="component" value="Unassembled WGS sequence"/>
</dbReference>